<protein>
    <submittedName>
        <fullName evidence="1">Uncharacterized protein</fullName>
    </submittedName>
</protein>
<reference evidence="1" key="1">
    <citation type="journal article" date="2014" name="Front. Microbiol.">
        <title>High frequency of phylogenetically diverse reductive dehalogenase-homologous genes in deep subseafloor sedimentary metagenomes.</title>
        <authorList>
            <person name="Kawai M."/>
            <person name="Futagami T."/>
            <person name="Toyoda A."/>
            <person name="Takaki Y."/>
            <person name="Nishi S."/>
            <person name="Hori S."/>
            <person name="Arai W."/>
            <person name="Tsubouchi T."/>
            <person name="Morono Y."/>
            <person name="Uchiyama I."/>
            <person name="Ito T."/>
            <person name="Fujiyama A."/>
            <person name="Inagaki F."/>
            <person name="Takami H."/>
        </authorList>
    </citation>
    <scope>NUCLEOTIDE SEQUENCE</scope>
    <source>
        <strain evidence="1">Expedition CK06-06</strain>
    </source>
</reference>
<evidence type="ECO:0000313" key="1">
    <source>
        <dbReference type="EMBL" id="GAH56505.1"/>
    </source>
</evidence>
<gene>
    <name evidence="1" type="ORF">S03H2_32514</name>
</gene>
<dbReference type="EMBL" id="BARU01019758">
    <property type="protein sequence ID" value="GAH56505.1"/>
    <property type="molecule type" value="Genomic_DNA"/>
</dbReference>
<name>X1HHK1_9ZZZZ</name>
<proteinExistence type="predicted"/>
<accession>X1HHK1</accession>
<dbReference type="AlphaFoldDB" id="X1HHK1"/>
<comment type="caution">
    <text evidence="1">The sequence shown here is derived from an EMBL/GenBank/DDBJ whole genome shotgun (WGS) entry which is preliminary data.</text>
</comment>
<organism evidence="1">
    <name type="scientific">marine sediment metagenome</name>
    <dbReference type="NCBI Taxonomy" id="412755"/>
    <lineage>
        <taxon>unclassified sequences</taxon>
        <taxon>metagenomes</taxon>
        <taxon>ecological metagenomes</taxon>
    </lineage>
</organism>
<sequence>MKFRYLPILILIFLIISLISCKNQTVQSEEVLIEGNGEVTGDEQEEEKTAAKETTPAIKITDVSWHSKIIEITF</sequence>
<dbReference type="PROSITE" id="PS51257">
    <property type="entry name" value="PROKAR_LIPOPROTEIN"/>
    <property type="match status" value="1"/>
</dbReference>